<feature type="region of interest" description="Disordered" evidence="5">
    <location>
        <begin position="233"/>
        <end position="254"/>
    </location>
</feature>
<dbReference type="GO" id="GO:0043161">
    <property type="term" value="P:proteasome-mediated ubiquitin-dependent protein catabolic process"/>
    <property type="evidence" value="ECO:0007669"/>
    <property type="project" value="TreeGrafter"/>
</dbReference>
<accession>A0A7I8KR86</accession>
<keyword evidence="3" id="KW-0862">Zinc</keyword>
<dbReference type="PROSITE" id="PS01357">
    <property type="entry name" value="ZF_ZZ_1"/>
    <property type="match status" value="1"/>
</dbReference>
<evidence type="ECO:0000256" key="5">
    <source>
        <dbReference type="SAM" id="MobiDB-lite"/>
    </source>
</evidence>
<dbReference type="Pfam" id="PF00569">
    <property type="entry name" value="ZZ"/>
    <property type="match status" value="1"/>
</dbReference>
<dbReference type="PANTHER" id="PTHR15898">
    <property type="entry name" value="BIFUNCTIONAL APOPTOSIS REGULATOR"/>
    <property type="match status" value="1"/>
</dbReference>
<dbReference type="SUPFAM" id="SSF57850">
    <property type="entry name" value="RING/U-box"/>
    <property type="match status" value="1"/>
</dbReference>
<dbReference type="PANTHER" id="PTHR15898:SF13">
    <property type="entry name" value="BIFUNCTIONAL APOPTOSIS REGULATOR"/>
    <property type="match status" value="1"/>
</dbReference>
<dbReference type="GO" id="GO:0008270">
    <property type="term" value="F:zinc ion binding"/>
    <property type="evidence" value="ECO:0007669"/>
    <property type="project" value="UniProtKB-KW"/>
</dbReference>
<feature type="region of interest" description="Disordered" evidence="5">
    <location>
        <begin position="126"/>
        <end position="151"/>
    </location>
</feature>
<sequence length="254" mass="28822">MDCVKDSRCPICRNPYKYFPAICPLLHNLLRKSKPADYKRREEEVLNLLIPPVVAPIEAPPAQPSLPALRFPAYCELCAVSLGRDSLRCRVCQGVHPGESPQVCLHLDAFLEKRFPDEYASRRALVQARPPSSASQAEQPARLSRQEDSPPASMEQLLRIHWGIGCDSCGMYPIFGKRYKCTDCQEEMGFDFCEACYEARSNFPARFNQRHTPDHVFELIEFCMVKRRRVGPGFDGGPDRPDITDRFSERASGL</sequence>
<feature type="domain" description="ZZ-type" evidence="6">
    <location>
        <begin position="161"/>
        <end position="225"/>
    </location>
</feature>
<evidence type="ECO:0000313" key="7">
    <source>
        <dbReference type="EMBL" id="CAA7399598.1"/>
    </source>
</evidence>
<dbReference type="PROSITE" id="PS50135">
    <property type="entry name" value="ZF_ZZ_2"/>
    <property type="match status" value="1"/>
</dbReference>
<name>A0A7I8KR86_SPIIN</name>
<keyword evidence="2 4" id="KW-0863">Zinc-finger</keyword>
<keyword evidence="8" id="KW-1185">Reference proteome</keyword>
<protein>
    <recommendedName>
        <fullName evidence="6">ZZ-type domain-containing protein</fullName>
    </recommendedName>
</protein>
<reference evidence="7" key="1">
    <citation type="submission" date="2020-02" db="EMBL/GenBank/DDBJ databases">
        <authorList>
            <person name="Scholz U."/>
            <person name="Mascher M."/>
            <person name="Fiebig A."/>
        </authorList>
    </citation>
    <scope>NUCLEOTIDE SEQUENCE</scope>
</reference>
<dbReference type="FunFam" id="3.30.60.90:FF:000014">
    <property type="entry name" value="E3 ubiquitin-protein ligase PRT1"/>
    <property type="match status" value="1"/>
</dbReference>
<dbReference type="OrthoDB" id="6270329at2759"/>
<dbReference type="EMBL" id="LR746270">
    <property type="protein sequence ID" value="CAA7399598.1"/>
    <property type="molecule type" value="Genomic_DNA"/>
</dbReference>
<dbReference type="GO" id="GO:0061630">
    <property type="term" value="F:ubiquitin protein ligase activity"/>
    <property type="evidence" value="ECO:0007669"/>
    <property type="project" value="TreeGrafter"/>
</dbReference>
<keyword evidence="1" id="KW-0479">Metal-binding</keyword>
<evidence type="ECO:0000256" key="2">
    <source>
        <dbReference type="ARBA" id="ARBA00022771"/>
    </source>
</evidence>
<dbReference type="Gene3D" id="3.30.60.90">
    <property type="match status" value="1"/>
</dbReference>
<evidence type="ECO:0000313" key="8">
    <source>
        <dbReference type="Proteomes" id="UP000663760"/>
    </source>
</evidence>
<evidence type="ECO:0000256" key="4">
    <source>
        <dbReference type="PROSITE-ProRule" id="PRU00228"/>
    </source>
</evidence>
<feature type="compositionally biased region" description="Basic and acidic residues" evidence="5">
    <location>
        <begin position="237"/>
        <end position="254"/>
    </location>
</feature>
<proteinExistence type="predicted"/>
<organism evidence="7 8">
    <name type="scientific">Spirodela intermedia</name>
    <name type="common">Intermediate duckweed</name>
    <dbReference type="NCBI Taxonomy" id="51605"/>
    <lineage>
        <taxon>Eukaryota</taxon>
        <taxon>Viridiplantae</taxon>
        <taxon>Streptophyta</taxon>
        <taxon>Embryophyta</taxon>
        <taxon>Tracheophyta</taxon>
        <taxon>Spermatophyta</taxon>
        <taxon>Magnoliopsida</taxon>
        <taxon>Liliopsida</taxon>
        <taxon>Araceae</taxon>
        <taxon>Lemnoideae</taxon>
        <taxon>Spirodela</taxon>
    </lineage>
</organism>
<dbReference type="Proteomes" id="UP000663760">
    <property type="component" value="Chromosome 7"/>
</dbReference>
<evidence type="ECO:0000256" key="3">
    <source>
        <dbReference type="ARBA" id="ARBA00022833"/>
    </source>
</evidence>
<evidence type="ECO:0000259" key="6">
    <source>
        <dbReference type="PROSITE" id="PS50135"/>
    </source>
</evidence>
<dbReference type="InterPro" id="IPR000433">
    <property type="entry name" value="Znf_ZZ"/>
</dbReference>
<evidence type="ECO:0000256" key="1">
    <source>
        <dbReference type="ARBA" id="ARBA00022723"/>
    </source>
</evidence>
<dbReference type="AlphaFoldDB" id="A0A7I8KR86"/>
<gene>
    <name evidence="7" type="ORF">SI8410_07010268</name>
</gene>
<dbReference type="InterPro" id="IPR043145">
    <property type="entry name" value="Znf_ZZ_sf"/>
</dbReference>